<dbReference type="GeneID" id="91091264"/>
<dbReference type="SUPFAM" id="SSF54570">
    <property type="entry name" value="Ribosomal protein S19"/>
    <property type="match status" value="1"/>
</dbReference>
<evidence type="ECO:0000313" key="7">
    <source>
        <dbReference type="Proteomes" id="UP001355207"/>
    </source>
</evidence>
<dbReference type="GO" id="GO:0005763">
    <property type="term" value="C:mitochondrial small ribosomal subunit"/>
    <property type="evidence" value="ECO:0007669"/>
    <property type="project" value="TreeGrafter"/>
</dbReference>
<name>A0AAX4JJZ2_9TREE</name>
<dbReference type="GO" id="GO:0003723">
    <property type="term" value="F:RNA binding"/>
    <property type="evidence" value="ECO:0007669"/>
    <property type="project" value="InterPro"/>
</dbReference>
<dbReference type="Pfam" id="PF00203">
    <property type="entry name" value="Ribosomal_S19"/>
    <property type="match status" value="1"/>
</dbReference>
<accession>A0AAX4JJZ2</accession>
<evidence type="ECO:0000256" key="5">
    <source>
        <dbReference type="RuleBase" id="RU003485"/>
    </source>
</evidence>
<keyword evidence="7" id="KW-1185">Reference proteome</keyword>
<dbReference type="GO" id="GO:0000028">
    <property type="term" value="P:ribosomal small subunit assembly"/>
    <property type="evidence" value="ECO:0007669"/>
    <property type="project" value="TreeGrafter"/>
</dbReference>
<dbReference type="InterPro" id="IPR020934">
    <property type="entry name" value="Ribosomal_uS19_CS"/>
</dbReference>
<dbReference type="PANTHER" id="PTHR11880">
    <property type="entry name" value="RIBOSOMAL PROTEIN S19P FAMILY MEMBER"/>
    <property type="match status" value="1"/>
</dbReference>
<dbReference type="AlphaFoldDB" id="A0AAX4JJZ2"/>
<dbReference type="GO" id="GO:0006412">
    <property type="term" value="P:translation"/>
    <property type="evidence" value="ECO:0007669"/>
    <property type="project" value="InterPro"/>
</dbReference>
<proteinExistence type="inferred from homology"/>
<dbReference type="InterPro" id="IPR002222">
    <property type="entry name" value="Ribosomal_uS19"/>
</dbReference>
<dbReference type="PIRSF" id="PIRSF002144">
    <property type="entry name" value="Ribosomal_S19"/>
    <property type="match status" value="1"/>
</dbReference>
<reference evidence="6 7" key="1">
    <citation type="submission" date="2024-01" db="EMBL/GenBank/DDBJ databases">
        <title>Comparative genomics of Cryptococcus and Kwoniella reveals pathogenesis evolution and contrasting modes of karyotype evolution via chromosome fusion or intercentromeric recombination.</title>
        <authorList>
            <person name="Coelho M.A."/>
            <person name="David-Palma M."/>
            <person name="Shea T."/>
            <person name="Bowers K."/>
            <person name="McGinley-Smith S."/>
            <person name="Mohammad A.W."/>
            <person name="Gnirke A."/>
            <person name="Yurkov A.M."/>
            <person name="Nowrousian M."/>
            <person name="Sun S."/>
            <person name="Cuomo C.A."/>
            <person name="Heitman J."/>
        </authorList>
    </citation>
    <scope>NUCLEOTIDE SEQUENCE [LARGE SCALE GENOMIC DNA]</scope>
    <source>
        <strain evidence="6 7">CBS 6074</strain>
    </source>
</reference>
<evidence type="ECO:0000256" key="3">
    <source>
        <dbReference type="ARBA" id="ARBA00023274"/>
    </source>
</evidence>
<dbReference type="PANTHER" id="PTHR11880:SF8">
    <property type="entry name" value="SMALL RIBOSOMAL SUBUNIT PROTEIN US19M"/>
    <property type="match status" value="1"/>
</dbReference>
<evidence type="ECO:0000256" key="1">
    <source>
        <dbReference type="ARBA" id="ARBA00007345"/>
    </source>
</evidence>
<evidence type="ECO:0000256" key="4">
    <source>
        <dbReference type="ARBA" id="ARBA00044183"/>
    </source>
</evidence>
<dbReference type="GO" id="GO:0003735">
    <property type="term" value="F:structural constituent of ribosome"/>
    <property type="evidence" value="ECO:0007669"/>
    <property type="project" value="InterPro"/>
</dbReference>
<dbReference type="PROSITE" id="PS00323">
    <property type="entry name" value="RIBOSOMAL_S19"/>
    <property type="match status" value="1"/>
</dbReference>
<dbReference type="HAMAP" id="MF_00531">
    <property type="entry name" value="Ribosomal_uS19"/>
    <property type="match status" value="1"/>
</dbReference>
<comment type="similarity">
    <text evidence="1 5">Belongs to the universal ribosomal protein uS19 family.</text>
</comment>
<evidence type="ECO:0000256" key="2">
    <source>
        <dbReference type="ARBA" id="ARBA00022980"/>
    </source>
</evidence>
<dbReference type="RefSeq" id="XP_066072489.1">
    <property type="nucleotide sequence ID" value="XM_066216392.1"/>
</dbReference>
<dbReference type="EMBL" id="CP144098">
    <property type="protein sequence ID" value="WWC85726.1"/>
    <property type="molecule type" value="Genomic_DNA"/>
</dbReference>
<dbReference type="PRINTS" id="PR00975">
    <property type="entry name" value="RIBOSOMALS19"/>
</dbReference>
<gene>
    <name evidence="6" type="ORF">L201_000592</name>
</gene>
<keyword evidence="3 5" id="KW-0687">Ribonucleoprotein</keyword>
<dbReference type="FunFam" id="3.30.860.10:FF:000001">
    <property type="entry name" value="30S ribosomal protein S19"/>
    <property type="match status" value="1"/>
</dbReference>
<dbReference type="Gene3D" id="3.30.860.10">
    <property type="entry name" value="30s Ribosomal Protein S19, Chain A"/>
    <property type="match status" value="1"/>
</dbReference>
<evidence type="ECO:0000313" key="6">
    <source>
        <dbReference type="EMBL" id="WWC85726.1"/>
    </source>
</evidence>
<dbReference type="Proteomes" id="UP001355207">
    <property type="component" value="Chromosome 1"/>
</dbReference>
<keyword evidence="2 5" id="KW-0689">Ribosomal protein</keyword>
<protein>
    <recommendedName>
        <fullName evidence="4">Small ribosomal subunit protein uS19m</fullName>
    </recommendedName>
</protein>
<sequence>MHPTSLVLRRSTWKGPFFTAFPSLSTHLKNNQPIFTKSRSCTILPNFVGLKFMIYNGKDYLPITVTEEMVGHKLGEFSSTRKAWSYR</sequence>
<dbReference type="InterPro" id="IPR023575">
    <property type="entry name" value="Ribosomal_uS19_SF"/>
</dbReference>
<organism evidence="6 7">
    <name type="scientific">Kwoniella dendrophila CBS 6074</name>
    <dbReference type="NCBI Taxonomy" id="1295534"/>
    <lineage>
        <taxon>Eukaryota</taxon>
        <taxon>Fungi</taxon>
        <taxon>Dikarya</taxon>
        <taxon>Basidiomycota</taxon>
        <taxon>Agaricomycotina</taxon>
        <taxon>Tremellomycetes</taxon>
        <taxon>Tremellales</taxon>
        <taxon>Cryptococcaceae</taxon>
        <taxon>Kwoniella</taxon>
    </lineage>
</organism>